<feature type="transmembrane region" description="Helical" evidence="7">
    <location>
        <begin position="132"/>
        <end position="151"/>
    </location>
</feature>
<sequence>MSTSKFNEFLPILLCGLSIPLSMFMWIGNVAFSFITNGQQSDEDVVITPMRWLFSVLVPLMLMLYGWKRKGVNKSGAAFGLIIAIILSIASHAFLASLATFYFSSSRATKFGSKKKQKIESDFKGGEGQRNWIQVLCNAGFAAQLALFYMLDCGSGERTIDFIKQYRSSWLGIGIMSSFACSNGDTWASELGTVVGSGDPFLITTRKRVPRGTNGGVSYPGLIFSFLGGLSIGLAYYLTVLYTVESHLLSSSARQWPIVLFGGIAGIIGSLIDSVIGATLQYSGQDKSGRIVERPGQNVIYISGYRILDNHSVNLISTILTGIIMPSVAYRFWP</sequence>
<keyword evidence="4 7" id="KW-0812">Transmembrane</keyword>
<keyword evidence="9" id="KW-1185">Reference proteome</keyword>
<dbReference type="OrthoDB" id="30881at2759"/>
<keyword evidence="6 7" id="KW-0472">Membrane</keyword>
<dbReference type="PANTHER" id="PTHR13353:SF5">
    <property type="entry name" value="TRANSMEMBRANE PROTEIN 19"/>
    <property type="match status" value="1"/>
</dbReference>
<dbReference type="Pfam" id="PF01940">
    <property type="entry name" value="DUF92"/>
    <property type="match status" value="1"/>
</dbReference>
<evidence type="ECO:0000256" key="5">
    <source>
        <dbReference type="ARBA" id="ARBA00022989"/>
    </source>
</evidence>
<accession>A0A9Q0NCV4</accession>
<evidence type="ECO:0000256" key="7">
    <source>
        <dbReference type="SAM" id="Phobius"/>
    </source>
</evidence>
<evidence type="ECO:0000313" key="8">
    <source>
        <dbReference type="EMBL" id="KAJ6647331.1"/>
    </source>
</evidence>
<proteinExistence type="inferred from homology"/>
<comment type="similarity">
    <text evidence="2">Belongs to the TMEM19 family.</text>
</comment>
<evidence type="ECO:0000256" key="3">
    <source>
        <dbReference type="ARBA" id="ARBA00014258"/>
    </source>
</evidence>
<comment type="subcellular location">
    <subcellularLocation>
        <location evidence="1">Membrane</location>
        <topology evidence="1">Multi-pass membrane protein</topology>
    </subcellularLocation>
</comment>
<dbReference type="EMBL" id="WJQU01000001">
    <property type="protein sequence ID" value="KAJ6647331.1"/>
    <property type="molecule type" value="Genomic_DNA"/>
</dbReference>
<feature type="transmembrane region" description="Helical" evidence="7">
    <location>
        <begin position="50"/>
        <end position="67"/>
    </location>
</feature>
<evidence type="ECO:0000256" key="4">
    <source>
        <dbReference type="ARBA" id="ARBA00022692"/>
    </source>
</evidence>
<feature type="transmembrane region" description="Helical" evidence="7">
    <location>
        <begin position="216"/>
        <end position="238"/>
    </location>
</feature>
<evidence type="ECO:0000313" key="9">
    <source>
        <dbReference type="Proteomes" id="UP001151699"/>
    </source>
</evidence>
<dbReference type="Proteomes" id="UP001151699">
    <property type="component" value="Chromosome A"/>
</dbReference>
<keyword evidence="5 7" id="KW-1133">Transmembrane helix</keyword>
<evidence type="ECO:0000256" key="6">
    <source>
        <dbReference type="ARBA" id="ARBA00023136"/>
    </source>
</evidence>
<evidence type="ECO:0000256" key="1">
    <source>
        <dbReference type="ARBA" id="ARBA00004141"/>
    </source>
</evidence>
<gene>
    <name evidence="8" type="primary">TMEM19</name>
    <name evidence="8" type="ORF">Bhyg_02553</name>
</gene>
<dbReference type="GO" id="GO:0016020">
    <property type="term" value="C:membrane"/>
    <property type="evidence" value="ECO:0007669"/>
    <property type="project" value="UniProtKB-SubCell"/>
</dbReference>
<organism evidence="8 9">
    <name type="scientific">Pseudolycoriella hygida</name>
    <dbReference type="NCBI Taxonomy" id="35572"/>
    <lineage>
        <taxon>Eukaryota</taxon>
        <taxon>Metazoa</taxon>
        <taxon>Ecdysozoa</taxon>
        <taxon>Arthropoda</taxon>
        <taxon>Hexapoda</taxon>
        <taxon>Insecta</taxon>
        <taxon>Pterygota</taxon>
        <taxon>Neoptera</taxon>
        <taxon>Endopterygota</taxon>
        <taxon>Diptera</taxon>
        <taxon>Nematocera</taxon>
        <taxon>Sciaroidea</taxon>
        <taxon>Sciaridae</taxon>
        <taxon>Pseudolycoriella</taxon>
    </lineage>
</organism>
<feature type="transmembrane region" description="Helical" evidence="7">
    <location>
        <begin position="79"/>
        <end position="103"/>
    </location>
</feature>
<feature type="transmembrane region" description="Helical" evidence="7">
    <location>
        <begin position="258"/>
        <end position="280"/>
    </location>
</feature>
<comment type="caution">
    <text evidence="8">The sequence shown here is derived from an EMBL/GenBank/DDBJ whole genome shotgun (WGS) entry which is preliminary data.</text>
</comment>
<feature type="transmembrane region" description="Helical" evidence="7">
    <location>
        <begin position="12"/>
        <end position="35"/>
    </location>
</feature>
<dbReference type="AlphaFoldDB" id="A0A9Q0NCV4"/>
<dbReference type="InterPro" id="IPR002794">
    <property type="entry name" value="DUF92_TMEM19"/>
</dbReference>
<protein>
    <recommendedName>
        <fullName evidence="3">Transmembrane protein 19</fullName>
    </recommendedName>
</protein>
<name>A0A9Q0NCV4_9DIPT</name>
<dbReference type="PANTHER" id="PTHR13353">
    <property type="entry name" value="TRANSMEMBRANE PROTEIN 19"/>
    <property type="match status" value="1"/>
</dbReference>
<feature type="transmembrane region" description="Helical" evidence="7">
    <location>
        <begin position="313"/>
        <end position="333"/>
    </location>
</feature>
<evidence type="ECO:0000256" key="2">
    <source>
        <dbReference type="ARBA" id="ARBA00009012"/>
    </source>
</evidence>
<reference evidence="8" key="1">
    <citation type="submission" date="2022-07" db="EMBL/GenBank/DDBJ databases">
        <authorList>
            <person name="Trinca V."/>
            <person name="Uliana J.V.C."/>
            <person name="Torres T.T."/>
            <person name="Ward R.J."/>
            <person name="Monesi N."/>
        </authorList>
    </citation>
    <scope>NUCLEOTIDE SEQUENCE</scope>
    <source>
        <strain evidence="8">HSMRA1968</strain>
        <tissue evidence="8">Whole embryos</tissue>
    </source>
</reference>